<dbReference type="STRING" id="1415657.FNIIJ_110"/>
<evidence type="ECO:0000256" key="4">
    <source>
        <dbReference type="ARBA" id="ARBA00022598"/>
    </source>
</evidence>
<dbReference type="CDD" id="cd01999">
    <property type="entry name" value="ASS"/>
    <property type="match status" value="1"/>
</dbReference>
<dbReference type="GO" id="GO:0005524">
    <property type="term" value="F:ATP binding"/>
    <property type="evidence" value="ECO:0007669"/>
    <property type="project" value="UniProtKB-KW"/>
</dbReference>
<dbReference type="InterPro" id="IPR001518">
    <property type="entry name" value="Arginosuc_synth"/>
</dbReference>
<dbReference type="HOGENOM" id="CLU_032784_0_0_10"/>
<organism evidence="9 10">
    <name type="scientific">Candidatus Walczuchella monophlebidarum</name>
    <dbReference type="NCBI Taxonomy" id="1415657"/>
    <lineage>
        <taxon>Bacteria</taxon>
        <taxon>Pseudomonadati</taxon>
        <taxon>Bacteroidota</taxon>
        <taxon>Flavobacteriia</taxon>
        <taxon>Flavobacteriales</taxon>
        <taxon>Candidatus Walczuchella</taxon>
    </lineage>
</organism>
<dbReference type="InterPro" id="IPR000182">
    <property type="entry name" value="GNAT_dom"/>
</dbReference>
<dbReference type="PANTHER" id="PTHR11587:SF2">
    <property type="entry name" value="ARGININOSUCCINATE SYNTHASE"/>
    <property type="match status" value="1"/>
</dbReference>
<evidence type="ECO:0000313" key="10">
    <source>
        <dbReference type="Proteomes" id="UP000027148"/>
    </source>
</evidence>
<keyword evidence="7" id="KW-0067">ATP-binding</keyword>
<dbReference type="OrthoDB" id="9801641at2"/>
<evidence type="ECO:0000256" key="3">
    <source>
        <dbReference type="ARBA" id="ARBA00022571"/>
    </source>
</evidence>
<dbReference type="GO" id="GO:0005737">
    <property type="term" value="C:cytoplasm"/>
    <property type="evidence" value="ECO:0007669"/>
    <property type="project" value="TreeGrafter"/>
</dbReference>
<dbReference type="Gene3D" id="3.40.630.30">
    <property type="match status" value="1"/>
</dbReference>
<keyword evidence="5" id="KW-0028">Amino-acid biosynthesis</keyword>
<dbReference type="RefSeq" id="WP_038436114.1">
    <property type="nucleotide sequence ID" value="NZ_CP006873.1"/>
</dbReference>
<dbReference type="GO" id="GO:0006526">
    <property type="term" value="P:L-arginine biosynthetic process"/>
    <property type="evidence" value="ECO:0007669"/>
    <property type="project" value="UniProtKB-UniPathway"/>
</dbReference>
<evidence type="ECO:0000259" key="8">
    <source>
        <dbReference type="PROSITE" id="PS51186"/>
    </source>
</evidence>
<dbReference type="Gene3D" id="3.40.50.620">
    <property type="entry name" value="HUPs"/>
    <property type="match status" value="1"/>
</dbReference>
<dbReference type="InterPro" id="IPR018223">
    <property type="entry name" value="Arginosuc_synth_CS"/>
</dbReference>
<dbReference type="InterPro" id="IPR014729">
    <property type="entry name" value="Rossmann-like_a/b/a_fold"/>
</dbReference>
<keyword evidence="10" id="KW-1185">Reference proteome</keyword>
<protein>
    <recommendedName>
        <fullName evidence="2">argininosuccinate synthase</fullName>
        <ecNumber evidence="2">6.3.4.5</ecNumber>
    </recommendedName>
</protein>
<dbReference type="InterPro" id="IPR048268">
    <property type="entry name" value="Arginosuc_syn_C"/>
</dbReference>
<dbReference type="GO" id="GO:0000050">
    <property type="term" value="P:urea cycle"/>
    <property type="evidence" value="ECO:0007669"/>
    <property type="project" value="TreeGrafter"/>
</dbReference>
<dbReference type="NCBIfam" id="TIGR00032">
    <property type="entry name" value="argG"/>
    <property type="match status" value="1"/>
</dbReference>
<evidence type="ECO:0000256" key="5">
    <source>
        <dbReference type="ARBA" id="ARBA00022605"/>
    </source>
</evidence>
<dbReference type="GO" id="GO:0004055">
    <property type="term" value="F:argininosuccinate synthase activity"/>
    <property type="evidence" value="ECO:0007669"/>
    <property type="project" value="UniProtKB-EC"/>
</dbReference>
<evidence type="ECO:0000313" key="9">
    <source>
        <dbReference type="EMBL" id="AID37405.1"/>
    </source>
</evidence>
<dbReference type="Pfam" id="PF20979">
    <property type="entry name" value="Arginosuc_syn_C"/>
    <property type="match status" value="1"/>
</dbReference>
<evidence type="ECO:0000256" key="1">
    <source>
        <dbReference type="ARBA" id="ARBA00004967"/>
    </source>
</evidence>
<dbReference type="SUPFAM" id="SSF52402">
    <property type="entry name" value="Adenine nucleotide alpha hydrolases-like"/>
    <property type="match status" value="1"/>
</dbReference>
<dbReference type="PROSITE" id="PS00564">
    <property type="entry name" value="ARGININOSUCCIN_SYN_1"/>
    <property type="match status" value="1"/>
</dbReference>
<keyword evidence="4" id="KW-0436">Ligase</keyword>
<dbReference type="KEGG" id="elv:FNIIJ_110"/>
<dbReference type="InterPro" id="IPR024074">
    <property type="entry name" value="AS_cat/multimer_dom_body"/>
</dbReference>
<sequence>MKIKVRTTNADDTKYVVVICQQIEESAKIRRTGIAKRDPEYVKKKITEGHAVIAFCDGILAGFSYIETFQDRQFVANSGLIVFPEFRNKGVAKLIKSEIFQLSRNKFTKSKIFSITTNISVLKMNMDLGFKPVPITVLPKSEDFWKGCRSCTNYDILTRHNRKMCLCSGILYDPSEKKSNKKLLFGYKKLFFGDKKLLFGDKILLAYSGGLDTSYCLKFLTQQGFHVYTAIVNTGGSSEKELIDIEKKAYAIGAKFHRNIEAKDDFYQHCIKYLIFGNILRNHTYPLSVSAERIFQAIKIAEYANEINAKAIAHGSTGAGNDQIRFDLAFQILCPNKIIISPIRDLKLSRKEEMDYLREHGVDILWEKAQYSLNKGLWGTSVGGKETLTSNQNFPEGTYPNSLQEFKPQKIQLTFSKGELIAINGEVTDPVENIVRLERIASRFAIGRDIHVGDTLIGIKGRVGFEASSALIILKAHHLLEKHVLSKWQIYWKEQLGNWYGMLLHEAQYFDPVMRDIEAFFMNSQERVSGIVSVQLHPYRFELIGIESPFDLMQTQKTKYGEENESCSSEEAKGFIKIFGTPMKIYHSINP</sequence>
<dbReference type="PANTHER" id="PTHR11587">
    <property type="entry name" value="ARGININOSUCCINATE SYNTHASE"/>
    <property type="match status" value="1"/>
</dbReference>
<dbReference type="EMBL" id="CP006873">
    <property type="protein sequence ID" value="AID37405.1"/>
    <property type="molecule type" value="Genomic_DNA"/>
</dbReference>
<keyword evidence="3" id="KW-0055">Arginine biosynthesis</keyword>
<evidence type="ECO:0000256" key="6">
    <source>
        <dbReference type="ARBA" id="ARBA00022741"/>
    </source>
</evidence>
<evidence type="ECO:0000256" key="2">
    <source>
        <dbReference type="ARBA" id="ARBA00012286"/>
    </source>
</evidence>
<dbReference type="Gene3D" id="3.90.1260.10">
    <property type="entry name" value="Argininosuccinate synthetase, chain A, domain 2"/>
    <property type="match status" value="1"/>
</dbReference>
<dbReference type="GO" id="GO:0016747">
    <property type="term" value="F:acyltransferase activity, transferring groups other than amino-acyl groups"/>
    <property type="evidence" value="ECO:0007669"/>
    <property type="project" value="InterPro"/>
</dbReference>
<keyword evidence="9" id="KW-0808">Transferase</keyword>
<dbReference type="UniPathway" id="UPA00068">
    <property type="reaction ID" value="UER00113"/>
</dbReference>
<keyword evidence="6" id="KW-0547">Nucleotide-binding</keyword>
<dbReference type="InterPro" id="IPR048267">
    <property type="entry name" value="Arginosuc_syn_N"/>
</dbReference>
<feature type="domain" description="N-acetyltransferase" evidence="8">
    <location>
        <begin position="3"/>
        <end position="151"/>
    </location>
</feature>
<name>A0A068DNS5_9FLAO</name>
<gene>
    <name evidence="9" type="primary">argGA</name>
    <name evidence="9" type="ORF">FNIIJ_110</name>
</gene>
<proteinExistence type="predicted"/>
<reference evidence="9 10" key="1">
    <citation type="journal article" date="2014" name="Genome Biol. Evol.">
        <title>Genome sequence of "Candidatus Walczuchella monophlebidarum" the flavobacterial endosymbiont of Llaveia axin axin (Hemiptera: Coccoidea: Monophlebidae).</title>
        <authorList>
            <person name="Rosas-Perez T."/>
            <person name="Rosenblueth M."/>
            <person name="Rincon-Rosales R."/>
            <person name="Mora J."/>
            <person name="Martinez-Romero E."/>
        </authorList>
    </citation>
    <scope>NUCLEOTIDE SEQUENCE [LARGE SCALE GENOMIC DNA]</scope>
    <source>
        <strain evidence="9">FNIIJ</strain>
    </source>
</reference>
<accession>A0A068DNS5</accession>
<evidence type="ECO:0000256" key="7">
    <source>
        <dbReference type="ARBA" id="ARBA00022840"/>
    </source>
</evidence>
<dbReference type="PROSITE" id="PS51186">
    <property type="entry name" value="GNAT"/>
    <property type="match status" value="1"/>
</dbReference>
<dbReference type="GO" id="GO:0000053">
    <property type="term" value="P:argininosuccinate metabolic process"/>
    <property type="evidence" value="ECO:0007669"/>
    <property type="project" value="TreeGrafter"/>
</dbReference>
<dbReference type="InterPro" id="IPR023434">
    <property type="entry name" value="Arginosuc_synth_type_1_subfam"/>
</dbReference>
<dbReference type="Proteomes" id="UP000027148">
    <property type="component" value="Chromosome"/>
</dbReference>
<dbReference type="SUPFAM" id="SSF69864">
    <property type="entry name" value="Argininosuccinate synthetase, C-terminal domain"/>
    <property type="match status" value="1"/>
</dbReference>
<comment type="pathway">
    <text evidence="1">Amino-acid biosynthesis; L-arginine biosynthesis; L-arginine from L-ornithine and carbamoyl phosphate: step 2/3.</text>
</comment>
<dbReference type="SUPFAM" id="SSF55729">
    <property type="entry name" value="Acyl-CoA N-acyltransferases (Nat)"/>
    <property type="match status" value="1"/>
</dbReference>
<dbReference type="Pfam" id="PF00764">
    <property type="entry name" value="Arginosuc_synth"/>
    <property type="match status" value="1"/>
</dbReference>
<dbReference type="InterPro" id="IPR016181">
    <property type="entry name" value="Acyl_CoA_acyltransferase"/>
</dbReference>
<dbReference type="EC" id="6.3.4.5" evidence="2"/>
<dbReference type="AlphaFoldDB" id="A0A068DNS5"/>